<organism evidence="4 5">
    <name type="scientific">Sphaerisporangium flaviroseum</name>
    <dbReference type="NCBI Taxonomy" id="509199"/>
    <lineage>
        <taxon>Bacteria</taxon>
        <taxon>Bacillati</taxon>
        <taxon>Actinomycetota</taxon>
        <taxon>Actinomycetes</taxon>
        <taxon>Streptosporangiales</taxon>
        <taxon>Streptosporangiaceae</taxon>
        <taxon>Sphaerisporangium</taxon>
    </lineage>
</organism>
<reference evidence="5" key="1">
    <citation type="journal article" date="2019" name="Int. J. Syst. Evol. Microbiol.">
        <title>The Global Catalogue of Microorganisms (GCM) 10K type strain sequencing project: providing services to taxonomists for standard genome sequencing and annotation.</title>
        <authorList>
            <consortium name="The Broad Institute Genomics Platform"/>
            <consortium name="The Broad Institute Genome Sequencing Center for Infectious Disease"/>
            <person name="Wu L."/>
            <person name="Ma J."/>
        </authorList>
    </citation>
    <scope>NUCLEOTIDE SEQUENCE [LARGE SCALE GENOMIC DNA]</scope>
    <source>
        <strain evidence="5">JCM 16908</strain>
    </source>
</reference>
<dbReference type="EMBL" id="BAAAZR010000001">
    <property type="protein sequence ID" value="GAA3788247.1"/>
    <property type="molecule type" value="Genomic_DNA"/>
</dbReference>
<feature type="transmembrane region" description="Helical" evidence="2">
    <location>
        <begin position="28"/>
        <end position="49"/>
    </location>
</feature>
<dbReference type="Proteomes" id="UP001500888">
    <property type="component" value="Unassembled WGS sequence"/>
</dbReference>
<feature type="domain" description="DUF732" evidence="3">
    <location>
        <begin position="85"/>
        <end position="156"/>
    </location>
</feature>
<gene>
    <name evidence="4" type="ORF">GCM10022226_03540</name>
</gene>
<dbReference type="Pfam" id="PF05305">
    <property type="entry name" value="DUF732"/>
    <property type="match status" value="1"/>
</dbReference>
<keyword evidence="2" id="KW-0812">Transmembrane</keyword>
<keyword evidence="2" id="KW-1133">Transmembrane helix</keyword>
<sequence>MIPSTLQPEQPIEQQRPPQERQRSSGKWIGLMVAGIAILLTGFAAGVVVTSNATTEPSPAASVPPTTATSTLLDILGPNLEQRTAYLKILGEMNPEFASNPDRAVRRGQSLCLDIAEGMPRVKVEDNALKQFSSTNGVGLDQARDIVAAANRFICPKITMTS</sequence>
<keyword evidence="5" id="KW-1185">Reference proteome</keyword>
<evidence type="ECO:0000256" key="1">
    <source>
        <dbReference type="SAM" id="MobiDB-lite"/>
    </source>
</evidence>
<comment type="caution">
    <text evidence="4">The sequence shown here is derived from an EMBL/GenBank/DDBJ whole genome shotgun (WGS) entry which is preliminary data.</text>
</comment>
<keyword evidence="2" id="KW-0472">Membrane</keyword>
<dbReference type="InterPro" id="IPR007969">
    <property type="entry name" value="DUF732"/>
</dbReference>
<evidence type="ECO:0000313" key="4">
    <source>
        <dbReference type="EMBL" id="GAA3788247.1"/>
    </source>
</evidence>
<feature type="region of interest" description="Disordered" evidence="1">
    <location>
        <begin position="1"/>
        <end position="25"/>
    </location>
</feature>
<protein>
    <recommendedName>
        <fullName evidence="3">DUF732 domain-containing protein</fullName>
    </recommendedName>
</protein>
<evidence type="ECO:0000256" key="2">
    <source>
        <dbReference type="SAM" id="Phobius"/>
    </source>
</evidence>
<name>A0ABP7HC93_9ACTN</name>
<accession>A0ABP7HC93</accession>
<feature type="compositionally biased region" description="Low complexity" evidence="1">
    <location>
        <begin position="7"/>
        <end position="17"/>
    </location>
</feature>
<evidence type="ECO:0000259" key="3">
    <source>
        <dbReference type="Pfam" id="PF05305"/>
    </source>
</evidence>
<proteinExistence type="predicted"/>
<dbReference type="RefSeq" id="WP_344933312.1">
    <property type="nucleotide sequence ID" value="NZ_BAAAZR010000001.1"/>
</dbReference>
<evidence type="ECO:0000313" key="5">
    <source>
        <dbReference type="Proteomes" id="UP001500888"/>
    </source>
</evidence>